<reference evidence="1 2" key="1">
    <citation type="journal article" date="2021" name="Nat. Plants">
        <title>The Taxus genome provides insights into paclitaxel biosynthesis.</title>
        <authorList>
            <person name="Xiong X."/>
            <person name="Gou J."/>
            <person name="Liao Q."/>
            <person name="Li Y."/>
            <person name="Zhou Q."/>
            <person name="Bi G."/>
            <person name="Li C."/>
            <person name="Du R."/>
            <person name="Wang X."/>
            <person name="Sun T."/>
            <person name="Guo L."/>
            <person name="Liang H."/>
            <person name="Lu P."/>
            <person name="Wu Y."/>
            <person name="Zhang Z."/>
            <person name="Ro D.K."/>
            <person name="Shang Y."/>
            <person name="Huang S."/>
            <person name="Yan J."/>
        </authorList>
    </citation>
    <scope>NUCLEOTIDE SEQUENCE [LARGE SCALE GENOMIC DNA]</scope>
    <source>
        <strain evidence="1">Ta-2019</strain>
    </source>
</reference>
<dbReference type="Pfam" id="PF02681">
    <property type="entry name" value="DUF212"/>
    <property type="match status" value="1"/>
</dbReference>
<dbReference type="OMA" id="YWAFIHA"/>
<dbReference type="Proteomes" id="UP000824469">
    <property type="component" value="Unassembled WGS sequence"/>
</dbReference>
<dbReference type="InterPro" id="IPR003832">
    <property type="entry name" value="DUF212"/>
</dbReference>
<comment type="caution">
    <text evidence="1">The sequence shown here is derived from an EMBL/GenBank/DDBJ whole genome shotgun (WGS) entry which is preliminary data.</text>
</comment>
<name>A0AA38GVN4_TAXCH</name>
<gene>
    <name evidence="1" type="ORF">KI387_002064</name>
</gene>
<proteinExistence type="predicted"/>
<evidence type="ECO:0000313" key="1">
    <source>
        <dbReference type="EMBL" id="KAH9329956.1"/>
    </source>
</evidence>
<dbReference type="PANTHER" id="PTHR31446">
    <property type="entry name" value="ACID PHOSPHATASE/VANADIUM-DEPENDENT HALOPEROXIDASE-RELATED PROTEIN"/>
    <property type="match status" value="1"/>
</dbReference>
<sequence length="259" mass="28454">MGIVHNLRLHYWDSSLHNHVNVGGSNFFKLKRANKNSVSNWPSRLQSRYRRISVVKNNNGNSSGNDSNNWAFIHRPPSPVTPLLAALALVLQSMKGILMLCGEQGPYVLKATVKKWVASLHGCRNMLREAESGNGGFLQQGGIGMALLSTTLMAKQRISPVLETLWANPTFMSGLLAWIIAQWLKVVTTFVVERRWDLKMFVSSGGMPSSHSALCSALTTSVAFCHGVSDALFPVCLGFSLIVMYDAIGVRRHAGMQAE</sequence>
<feature type="non-terminal residue" evidence="1">
    <location>
        <position position="259"/>
    </location>
</feature>
<evidence type="ECO:0000313" key="2">
    <source>
        <dbReference type="Proteomes" id="UP000824469"/>
    </source>
</evidence>
<dbReference type="EMBL" id="JAHRHJ020000001">
    <property type="protein sequence ID" value="KAH9329956.1"/>
    <property type="molecule type" value="Genomic_DNA"/>
</dbReference>
<protein>
    <submittedName>
        <fullName evidence="1">Uncharacterized protein</fullName>
    </submittedName>
</protein>
<organism evidence="1 2">
    <name type="scientific">Taxus chinensis</name>
    <name type="common">Chinese yew</name>
    <name type="synonym">Taxus wallichiana var. chinensis</name>
    <dbReference type="NCBI Taxonomy" id="29808"/>
    <lineage>
        <taxon>Eukaryota</taxon>
        <taxon>Viridiplantae</taxon>
        <taxon>Streptophyta</taxon>
        <taxon>Embryophyta</taxon>
        <taxon>Tracheophyta</taxon>
        <taxon>Spermatophyta</taxon>
        <taxon>Pinopsida</taxon>
        <taxon>Pinidae</taxon>
        <taxon>Conifers II</taxon>
        <taxon>Cupressales</taxon>
        <taxon>Taxaceae</taxon>
        <taxon>Taxus</taxon>
    </lineage>
</organism>
<keyword evidence="2" id="KW-1185">Reference proteome</keyword>
<dbReference type="PANTHER" id="PTHR31446:SF29">
    <property type="entry name" value="ACID PHOSPHATASE_VANADIUM-DEPENDENT HALOPEROXIDASE-RELATED PROTEIN"/>
    <property type="match status" value="1"/>
</dbReference>
<accession>A0AA38GVN4</accession>
<dbReference type="AlphaFoldDB" id="A0AA38GVN4"/>